<feature type="region of interest" description="Disordered" evidence="2">
    <location>
        <begin position="467"/>
        <end position="507"/>
    </location>
</feature>
<dbReference type="Proteomes" id="UP001190700">
    <property type="component" value="Unassembled WGS sequence"/>
</dbReference>
<comment type="caution">
    <text evidence="3">The sequence shown here is derived from an EMBL/GenBank/DDBJ whole genome shotgun (WGS) entry which is preliminary data.</text>
</comment>
<feature type="coiled-coil region" evidence="1">
    <location>
        <begin position="324"/>
        <end position="466"/>
    </location>
</feature>
<accession>A0AAE0FYG0</accession>
<protein>
    <submittedName>
        <fullName evidence="3">Uncharacterized protein</fullName>
    </submittedName>
</protein>
<gene>
    <name evidence="3" type="ORF">CYMTET_23182</name>
</gene>
<evidence type="ECO:0000313" key="3">
    <source>
        <dbReference type="EMBL" id="KAK3268312.1"/>
    </source>
</evidence>
<proteinExistence type="predicted"/>
<organism evidence="3 4">
    <name type="scientific">Cymbomonas tetramitiformis</name>
    <dbReference type="NCBI Taxonomy" id="36881"/>
    <lineage>
        <taxon>Eukaryota</taxon>
        <taxon>Viridiplantae</taxon>
        <taxon>Chlorophyta</taxon>
        <taxon>Pyramimonadophyceae</taxon>
        <taxon>Pyramimonadales</taxon>
        <taxon>Pyramimonadaceae</taxon>
        <taxon>Cymbomonas</taxon>
    </lineage>
</organism>
<keyword evidence="1" id="KW-0175">Coiled coil</keyword>
<evidence type="ECO:0000256" key="1">
    <source>
        <dbReference type="SAM" id="Coils"/>
    </source>
</evidence>
<feature type="region of interest" description="Disordered" evidence="2">
    <location>
        <begin position="752"/>
        <end position="813"/>
    </location>
</feature>
<evidence type="ECO:0000256" key="2">
    <source>
        <dbReference type="SAM" id="MobiDB-lite"/>
    </source>
</evidence>
<dbReference type="EMBL" id="LGRX02011902">
    <property type="protein sequence ID" value="KAK3268312.1"/>
    <property type="molecule type" value="Genomic_DNA"/>
</dbReference>
<sequence length="836" mass="95865">MRTVSPYRREEYYASPSKSPRRLRPEPTTPRRKPDPSPPRMRVSVPVRGEAAAAWRRVVELKEVLDHNRKRVAHLEGDLARTSDDLQSTVAYNEVASTEVQVLRQHLNETRSVIEGLNRQLEATQEVLQLTTRERDEWKTAMQQISQEAQEKDTNSKHLQLDLERLKQETERVRSELSERSQAEMNLKYELQQKQQAHSSAETALQRQLKDLEEQKKIQQSDAETNYANLEARSKRQLEDLAAESEQRLRHMDAERGQHEVHELERLRNQEMERRREEQLEFSSRESLMRQKHADEINTLQKQAGAHVAKAEAELTENLRLKYQDELTRERREAAARLARRESELEEGWKAEAEALKLTVEKVRDDTHDKELNIQRLSRELEHAKEERDDSRRQEADLMRRLEMSQEAAGNREGSLSRDLQALHDQLRQQEVDNESSRQALEVRLRRQYEDIAAELEKRLEMARRSQLEEQDLHQRELDAQRRDNLERRSAEQAEWASKEAHQMKTHHEEIERLQSEAGQRLAGRERELEERFSREIEDMRRTHSKQVEAMTSEATAQEAMHQEQRRQYEESMTTRTEGIIKEMQASMEEDMRAVQERFQEERDILQSRLQQKEAEALAEAREGAEREARLREDIATANSTRASSMREVAFLTDKLAMAQASMHGMQTEVHSLKTSSELGLLTDDPFQKSELGSPTRSKALSVAAPMTNDTSLTRQRLGSLSFSAMPSSPSPKSHAAAKIDYLSETPTVSAGETLMGVNSPHSSRPSSTSGTVAASSLGTSSVMEGRSLLKGHSGSAGVSPMTGSVEGARSVREALEEKSARLRAVLEAANSGSRR</sequence>
<name>A0AAE0FYG0_9CHLO</name>
<feature type="region of interest" description="Disordered" evidence="2">
    <location>
        <begin position="1"/>
        <end position="44"/>
    </location>
</feature>
<feature type="coiled-coil region" evidence="1">
    <location>
        <begin position="100"/>
        <end position="281"/>
    </location>
</feature>
<keyword evidence="4" id="KW-1185">Reference proteome</keyword>
<feature type="region of interest" description="Disordered" evidence="2">
    <location>
        <begin position="684"/>
        <end position="709"/>
    </location>
</feature>
<feature type="compositionally biased region" description="Low complexity" evidence="2">
    <location>
        <begin position="760"/>
        <end position="770"/>
    </location>
</feature>
<feature type="compositionally biased region" description="Polar residues" evidence="2">
    <location>
        <begin position="771"/>
        <end position="783"/>
    </location>
</feature>
<feature type="coiled-coil region" evidence="1">
    <location>
        <begin position="596"/>
        <end position="628"/>
    </location>
</feature>
<reference evidence="3 4" key="1">
    <citation type="journal article" date="2015" name="Genome Biol. Evol.">
        <title>Comparative Genomics of a Bacterivorous Green Alga Reveals Evolutionary Causalities and Consequences of Phago-Mixotrophic Mode of Nutrition.</title>
        <authorList>
            <person name="Burns J.A."/>
            <person name="Paasch A."/>
            <person name="Narechania A."/>
            <person name="Kim E."/>
        </authorList>
    </citation>
    <scope>NUCLEOTIDE SEQUENCE [LARGE SCALE GENOMIC DNA]</scope>
    <source>
        <strain evidence="3 4">PLY_AMNH</strain>
    </source>
</reference>
<dbReference type="AlphaFoldDB" id="A0AAE0FYG0"/>
<evidence type="ECO:0000313" key="4">
    <source>
        <dbReference type="Proteomes" id="UP001190700"/>
    </source>
</evidence>